<dbReference type="InterPro" id="IPR036291">
    <property type="entry name" value="NAD(P)-bd_dom_sf"/>
</dbReference>
<name>A0ABT5VRE7_9BACT</name>
<comment type="caution">
    <text evidence="2">The sequence shown here is derived from an EMBL/GenBank/DDBJ whole genome shotgun (WGS) entry which is preliminary data.</text>
</comment>
<accession>A0ABT5VRE7</accession>
<dbReference type="Pfam" id="PF11066">
    <property type="entry name" value="DUF2867"/>
    <property type="match status" value="1"/>
</dbReference>
<reference evidence="2 3" key="1">
    <citation type="submission" date="2022-01" db="EMBL/GenBank/DDBJ databases">
        <title>Labilibaculum sp. nov, a marine bacterium isolated from Antarctica.</title>
        <authorList>
            <person name="Dai W."/>
        </authorList>
    </citation>
    <scope>NUCLEOTIDE SEQUENCE [LARGE SCALE GENOMIC DNA]</scope>
    <source>
        <strain evidence="2 3">DW002</strain>
    </source>
</reference>
<evidence type="ECO:0000259" key="1">
    <source>
        <dbReference type="Pfam" id="PF13460"/>
    </source>
</evidence>
<feature type="domain" description="NAD(P)-binding" evidence="1">
    <location>
        <begin position="7"/>
        <end position="149"/>
    </location>
</feature>
<keyword evidence="3" id="KW-1185">Reference proteome</keyword>
<dbReference type="PANTHER" id="PTHR12126">
    <property type="entry name" value="NADH-UBIQUINONE OXIDOREDUCTASE 39 KDA SUBUNIT-RELATED"/>
    <property type="match status" value="1"/>
</dbReference>
<dbReference type="RefSeq" id="WP_275108202.1">
    <property type="nucleotide sequence ID" value="NZ_JAKJSC010000001.1"/>
</dbReference>
<evidence type="ECO:0000313" key="2">
    <source>
        <dbReference type="EMBL" id="MDE5416864.1"/>
    </source>
</evidence>
<dbReference type="Proteomes" id="UP001528920">
    <property type="component" value="Unassembled WGS sequence"/>
</dbReference>
<gene>
    <name evidence="2" type="ORF">L3049_02505</name>
</gene>
<organism evidence="2 3">
    <name type="scientific">Paralabilibaculum antarcticum</name>
    <dbReference type="NCBI Taxonomy" id="2912572"/>
    <lineage>
        <taxon>Bacteria</taxon>
        <taxon>Pseudomonadati</taxon>
        <taxon>Bacteroidota</taxon>
        <taxon>Bacteroidia</taxon>
        <taxon>Marinilabiliales</taxon>
        <taxon>Marinifilaceae</taxon>
        <taxon>Paralabilibaculum</taxon>
    </lineage>
</organism>
<dbReference type="InterPro" id="IPR016040">
    <property type="entry name" value="NAD(P)-bd_dom"/>
</dbReference>
<dbReference type="InterPro" id="IPR051207">
    <property type="entry name" value="ComplexI_NDUFA9_subunit"/>
</dbReference>
<sequence length="485" mass="55873">MKILLTGANGYIGKRLLPILLDQGHVVVCSVRNKERFSPKEINHPNLQVYEADLLDYKSLSKLPTDIEVSYYLIHSMLHGTDGFEELESICAKNFVKFIDKTQNKQVIYLSGIANVEKLSKHLESRKQVEDILKQSRSYYTILRAGIIVGSGSASFEIIRDLVEKLAIMTTPNWLLTKCQPIAIRNVIDFLIGVLQHDDCLNKTFDIGGPEVLTYKEMLLQYAEVRKLKRWIYCLPIMTPRLSSYWLYFITSTSYNLAVNLVNSMKIEVICRPNDLASKLQIRLMPYKESIERATGKIKQQMVISSWKDALSSGILPNEKMKYVEPPTYGCFTDDKLFQIGQNTERIVDNIWALGGDRGWYYGDWLWKLRGLLDKLFGGVGLNRGRRHPTEIVMGDSLDFWRVLLADKENGRLLLYAEMVLPGEAWLEFTVKKEKGENYISQKAIFRPKGIMGRLYWIMSYPFHLFIFRGMAKGIISYNKNESQL</sequence>
<proteinExistence type="predicted"/>
<evidence type="ECO:0000313" key="3">
    <source>
        <dbReference type="Proteomes" id="UP001528920"/>
    </source>
</evidence>
<dbReference type="Pfam" id="PF13460">
    <property type="entry name" value="NAD_binding_10"/>
    <property type="match status" value="1"/>
</dbReference>
<dbReference type="Gene3D" id="3.40.50.720">
    <property type="entry name" value="NAD(P)-binding Rossmann-like Domain"/>
    <property type="match status" value="1"/>
</dbReference>
<dbReference type="InterPro" id="IPR021295">
    <property type="entry name" value="DUF2867"/>
</dbReference>
<dbReference type="PANTHER" id="PTHR12126:SF11">
    <property type="entry name" value="NADH DEHYDROGENASE [UBIQUINONE] 1 ALPHA SUBCOMPLEX SUBUNIT 9, MITOCHONDRIAL"/>
    <property type="match status" value="1"/>
</dbReference>
<protein>
    <submittedName>
        <fullName evidence="2">SDR family oxidoreductase</fullName>
    </submittedName>
</protein>
<dbReference type="SUPFAM" id="SSF51735">
    <property type="entry name" value="NAD(P)-binding Rossmann-fold domains"/>
    <property type="match status" value="1"/>
</dbReference>
<dbReference type="EMBL" id="JAKJSC010000001">
    <property type="protein sequence ID" value="MDE5416864.1"/>
    <property type="molecule type" value="Genomic_DNA"/>
</dbReference>